<dbReference type="OrthoDB" id="9860138at2"/>
<accession>A0A1S2VEA0</accession>
<evidence type="ECO:0000313" key="2">
    <source>
        <dbReference type="Proteomes" id="UP000181790"/>
    </source>
</evidence>
<name>A0A1S2VEA0_9BACT</name>
<sequence length="116" mass="13648">MTNANLLPYYPRFIFNCDDGNCLTTGDLELFKFIKEKGSEYDISRFKTGERIEISWVNENDETEVKTYIIDHIDIHQIKYDLDEPTYGLNSNDCTALAGKEKKWMMEIYIFLNTVK</sequence>
<organism evidence="1 2">
    <name type="scientific">Arsenicibacter rosenii</name>
    <dbReference type="NCBI Taxonomy" id="1750698"/>
    <lineage>
        <taxon>Bacteria</taxon>
        <taxon>Pseudomonadati</taxon>
        <taxon>Bacteroidota</taxon>
        <taxon>Cytophagia</taxon>
        <taxon>Cytophagales</taxon>
        <taxon>Spirosomataceae</taxon>
        <taxon>Arsenicibacter</taxon>
    </lineage>
</organism>
<dbReference type="EMBL" id="MORL01000016">
    <property type="protein sequence ID" value="OIN57032.1"/>
    <property type="molecule type" value="Genomic_DNA"/>
</dbReference>
<protein>
    <submittedName>
        <fullName evidence="1">Uncharacterized protein</fullName>
    </submittedName>
</protein>
<keyword evidence="2" id="KW-1185">Reference proteome</keyword>
<reference evidence="1 2" key="1">
    <citation type="submission" date="2016-10" db="EMBL/GenBank/DDBJ databases">
        <title>Arsenicibacter rosenii gen. nov., sp. nov., an efficient arsenic-methylating bacterium isolated from an arsenic-contaminated paddy soil.</title>
        <authorList>
            <person name="Huang K."/>
        </authorList>
    </citation>
    <scope>NUCLEOTIDE SEQUENCE [LARGE SCALE GENOMIC DNA]</scope>
    <source>
        <strain evidence="1 2">SM-1</strain>
    </source>
</reference>
<evidence type="ECO:0000313" key="1">
    <source>
        <dbReference type="EMBL" id="OIN57032.1"/>
    </source>
</evidence>
<dbReference type="RefSeq" id="WP_071505375.1">
    <property type="nucleotide sequence ID" value="NZ_MORL01000016.1"/>
</dbReference>
<dbReference type="Proteomes" id="UP000181790">
    <property type="component" value="Unassembled WGS sequence"/>
</dbReference>
<dbReference type="AlphaFoldDB" id="A0A1S2VEA0"/>
<comment type="caution">
    <text evidence="1">The sequence shown here is derived from an EMBL/GenBank/DDBJ whole genome shotgun (WGS) entry which is preliminary data.</text>
</comment>
<gene>
    <name evidence="1" type="ORF">BLX24_22060</name>
</gene>
<proteinExistence type="predicted"/>